<accession>A0AAV1J4Z6</accession>
<dbReference type="AlphaFoldDB" id="A0AAV1J4Z6"/>
<feature type="region of interest" description="Disordered" evidence="1">
    <location>
        <begin position="46"/>
        <end position="87"/>
    </location>
</feature>
<protein>
    <submittedName>
        <fullName evidence="2">Uncharacterized protein</fullName>
    </submittedName>
</protein>
<reference evidence="2 3" key="1">
    <citation type="submission" date="2023-11" db="EMBL/GenBank/DDBJ databases">
        <authorList>
            <person name="Okamura Y."/>
        </authorList>
    </citation>
    <scope>NUCLEOTIDE SEQUENCE [LARGE SCALE GENOMIC DNA]</scope>
</reference>
<evidence type="ECO:0000313" key="2">
    <source>
        <dbReference type="EMBL" id="CAK1544441.1"/>
    </source>
</evidence>
<feature type="compositionally biased region" description="Polar residues" evidence="1">
    <location>
        <begin position="71"/>
        <end position="87"/>
    </location>
</feature>
<comment type="caution">
    <text evidence="2">The sequence shown here is derived from an EMBL/GenBank/DDBJ whole genome shotgun (WGS) entry which is preliminary data.</text>
</comment>
<evidence type="ECO:0000256" key="1">
    <source>
        <dbReference type="SAM" id="MobiDB-lite"/>
    </source>
</evidence>
<evidence type="ECO:0000313" key="3">
    <source>
        <dbReference type="Proteomes" id="UP001497472"/>
    </source>
</evidence>
<organism evidence="2 3">
    <name type="scientific">Leptosia nina</name>
    <dbReference type="NCBI Taxonomy" id="320188"/>
    <lineage>
        <taxon>Eukaryota</taxon>
        <taxon>Metazoa</taxon>
        <taxon>Ecdysozoa</taxon>
        <taxon>Arthropoda</taxon>
        <taxon>Hexapoda</taxon>
        <taxon>Insecta</taxon>
        <taxon>Pterygota</taxon>
        <taxon>Neoptera</taxon>
        <taxon>Endopterygota</taxon>
        <taxon>Lepidoptera</taxon>
        <taxon>Glossata</taxon>
        <taxon>Ditrysia</taxon>
        <taxon>Papilionoidea</taxon>
        <taxon>Pieridae</taxon>
        <taxon>Pierinae</taxon>
        <taxon>Leptosia</taxon>
    </lineage>
</organism>
<name>A0AAV1J4Z6_9NEOP</name>
<keyword evidence="3" id="KW-1185">Reference proteome</keyword>
<feature type="compositionally biased region" description="Low complexity" evidence="1">
    <location>
        <begin position="47"/>
        <end position="59"/>
    </location>
</feature>
<gene>
    <name evidence="2" type="ORF">LNINA_LOCUS4192</name>
</gene>
<dbReference type="EMBL" id="CAVLEF010000005">
    <property type="protein sequence ID" value="CAK1544441.1"/>
    <property type="molecule type" value="Genomic_DNA"/>
</dbReference>
<dbReference type="Proteomes" id="UP001497472">
    <property type="component" value="Unassembled WGS sequence"/>
</dbReference>
<sequence length="87" mass="9858">MLGVVWGGEDKLQRFPKAGNRGREGWKQAFTAIEIRIDIINTSDVTNKNSLQNNNNNGLNRKRLKVHRAASSVQKLEQSSLKPLNMR</sequence>
<proteinExistence type="predicted"/>